<keyword evidence="3 5" id="KW-0375">Hydrogen ion transport</keyword>
<dbReference type="CDD" id="cd14785">
    <property type="entry name" value="V-ATPase_C"/>
    <property type="match status" value="1"/>
</dbReference>
<dbReference type="InterPro" id="IPR036132">
    <property type="entry name" value="Vac_ATP_synth_c_sf"/>
</dbReference>
<dbReference type="FunFam" id="3.30.70.100:FF:000002">
    <property type="entry name" value="V-type proton ATPase subunit C"/>
    <property type="match status" value="1"/>
</dbReference>
<evidence type="ECO:0000256" key="3">
    <source>
        <dbReference type="ARBA" id="ARBA00022781"/>
    </source>
</evidence>
<proteinExistence type="inferred from homology"/>
<reference evidence="6 7" key="1">
    <citation type="journal article" date="2023" name="BMC Biol.">
        <title>The compact genome of the sponge Oopsacas minuta (Hexactinellida) is lacking key metazoan core genes.</title>
        <authorList>
            <person name="Santini S."/>
            <person name="Schenkelaars Q."/>
            <person name="Jourda C."/>
            <person name="Duchesne M."/>
            <person name="Belahbib H."/>
            <person name="Rocher C."/>
            <person name="Selva M."/>
            <person name="Riesgo A."/>
            <person name="Vervoort M."/>
            <person name="Leys S.P."/>
            <person name="Kodjabachian L."/>
            <person name="Le Bivic A."/>
            <person name="Borchiellini C."/>
            <person name="Claverie J.M."/>
            <person name="Renard E."/>
        </authorList>
    </citation>
    <scope>NUCLEOTIDE SEQUENCE [LARGE SCALE GENOMIC DNA]</scope>
    <source>
        <strain evidence="6">SPO-2</strain>
    </source>
</reference>
<protein>
    <recommendedName>
        <fullName evidence="5">V-type proton ATPase subunit C</fullName>
    </recommendedName>
</protein>
<comment type="subunit">
    <text evidence="5">V-ATPase is a heteromultimeric enzyme made up of two complexes: the ATP-hydrolytic V1 complex and the proton translocation V0 complex. The V1 complex consists of three catalytic AB heterodimers that form a heterohexamer, three peripheral stalks each consisting of EG heterodimers, one central rotor including subunits D and F, and the regulatory subunits C and H. The proton translocation complex V0 consists of the proton transport subunit a, a ring of proteolipid subunits c9c'', rotary subunit d, subunits e and f, and two accessory subunits.</text>
</comment>
<sequence length="382" mass="44090">MATATIEYWFICTPYDGKTTATSLEESTKDIAFCSKLKLPDFKVGTLDSLMGLMDELTKLESSTEVVLKKVAQQLGENLKHESEGNITENYVAARMPLDEYLTKFQWDAAKFPIRQPLPNIAEMIGKQVAQIEQDLKVKSSQFSTIRNQVEAITRKSTGSLLTRSLHDIVRKEQFVLDSEYIQTVLIVVPKSLNSDWHNSYEKLTDMIVPRSCIEITNDSEHYLYAITLFTKVIDEFKTRAREKKFIMRDFKYDEEGMLKEKLEFKKLEQDLKNQKGPLLRWLRINFGEVFIAQIHIKILRLFVESVIRYGPTADLNANTVRLPVKKQKKVRDILNNLYSHLDTSVGNISLADVQDIPGLNLMGQEYYTYVFCKLVMDFIPK</sequence>
<evidence type="ECO:0000256" key="4">
    <source>
        <dbReference type="ARBA" id="ARBA00023065"/>
    </source>
</evidence>
<name>A0AAV7KK29_9METZ</name>
<dbReference type="GO" id="GO:0000221">
    <property type="term" value="C:vacuolar proton-transporting V-type ATPase, V1 domain"/>
    <property type="evidence" value="ECO:0007669"/>
    <property type="project" value="TreeGrafter"/>
</dbReference>
<gene>
    <name evidence="6" type="ORF">LOD99_13857</name>
</gene>
<keyword evidence="4 5" id="KW-0406">Ion transport</keyword>
<keyword evidence="2 5" id="KW-0813">Transport</keyword>
<dbReference type="GO" id="GO:0005765">
    <property type="term" value="C:lysosomal membrane"/>
    <property type="evidence" value="ECO:0007669"/>
    <property type="project" value="TreeGrafter"/>
</dbReference>
<dbReference type="PANTHER" id="PTHR10137">
    <property type="entry name" value="V-TYPE PROTON ATPASE SUBUNIT C"/>
    <property type="match status" value="1"/>
</dbReference>
<comment type="similarity">
    <text evidence="1 5">Belongs to the V-ATPase C subunit family.</text>
</comment>
<dbReference type="Gene3D" id="3.30.70.1180">
    <property type="entry name" value="Vacuolar atp synthase subunit c, domain 1"/>
    <property type="match status" value="1"/>
</dbReference>
<comment type="function">
    <text evidence="5">Subunit of the V1 complex of vacuolar(H+)-ATPase (V-ATPase), a multisubunit enzyme composed of a peripheral complex (V1) that hydrolyzes ATP and a membrane integral complex (V0) that translocates protons. V-ATPase is responsible for acidifying and maintaining the pH of intracellular compartments and in some cell types, is targeted to the plasma membrane, where it is responsible for acidifying the extracellular environment. Subunit C is necessary for the assembly of the catalytic sector of the enzyme and is likely to have a specific function in its catalytic activity.</text>
</comment>
<organism evidence="6 7">
    <name type="scientific">Oopsacas minuta</name>
    <dbReference type="NCBI Taxonomy" id="111878"/>
    <lineage>
        <taxon>Eukaryota</taxon>
        <taxon>Metazoa</taxon>
        <taxon>Porifera</taxon>
        <taxon>Hexactinellida</taxon>
        <taxon>Hexasterophora</taxon>
        <taxon>Lyssacinosida</taxon>
        <taxon>Leucopsacidae</taxon>
        <taxon>Oopsacas</taxon>
    </lineage>
</organism>
<dbReference type="Pfam" id="PF03223">
    <property type="entry name" value="V-ATPase_C"/>
    <property type="match status" value="1"/>
</dbReference>
<dbReference type="InterPro" id="IPR004907">
    <property type="entry name" value="ATPase_V1-cplx_csu"/>
</dbReference>
<dbReference type="EMBL" id="JAKMXF010000022">
    <property type="protein sequence ID" value="KAI6661135.1"/>
    <property type="molecule type" value="Genomic_DNA"/>
</dbReference>
<dbReference type="SUPFAM" id="SSF118203">
    <property type="entry name" value="Vacuolar ATP synthase subunit C"/>
    <property type="match status" value="1"/>
</dbReference>
<keyword evidence="7" id="KW-1185">Reference proteome</keyword>
<dbReference type="Gene3D" id="3.30.70.100">
    <property type="match status" value="1"/>
</dbReference>
<comment type="caution">
    <text evidence="6">The sequence shown here is derived from an EMBL/GenBank/DDBJ whole genome shotgun (WGS) entry which is preliminary data.</text>
</comment>
<evidence type="ECO:0000256" key="5">
    <source>
        <dbReference type="RuleBase" id="RU364010"/>
    </source>
</evidence>
<dbReference type="AlphaFoldDB" id="A0AAV7KK29"/>
<evidence type="ECO:0000313" key="6">
    <source>
        <dbReference type="EMBL" id="KAI6661135.1"/>
    </source>
</evidence>
<dbReference type="Gene3D" id="1.20.1460.10">
    <property type="entry name" value="subunit c (vma5p) of the yeast v-atpase, domain 2"/>
    <property type="match status" value="1"/>
</dbReference>
<evidence type="ECO:0000313" key="7">
    <source>
        <dbReference type="Proteomes" id="UP001165289"/>
    </source>
</evidence>
<evidence type="ECO:0000256" key="1">
    <source>
        <dbReference type="ARBA" id="ARBA00006138"/>
    </source>
</evidence>
<dbReference type="Proteomes" id="UP001165289">
    <property type="component" value="Unassembled WGS sequence"/>
</dbReference>
<evidence type="ECO:0000256" key="2">
    <source>
        <dbReference type="ARBA" id="ARBA00022448"/>
    </source>
</evidence>
<dbReference type="GO" id="GO:0046961">
    <property type="term" value="F:proton-transporting ATPase activity, rotational mechanism"/>
    <property type="evidence" value="ECO:0007669"/>
    <property type="project" value="InterPro"/>
</dbReference>
<dbReference type="PANTHER" id="PTHR10137:SF0">
    <property type="entry name" value="V-TYPE PROTON ATPASE SUBUNIT C"/>
    <property type="match status" value="1"/>
</dbReference>
<accession>A0AAV7KK29</accession>